<proteinExistence type="predicted"/>
<name>A0A2Z6S9D1_9GLOM</name>
<dbReference type="InterPro" id="IPR013761">
    <property type="entry name" value="SAM/pointed_sf"/>
</dbReference>
<dbReference type="STRING" id="94130.A0A2Z6S9D1"/>
<dbReference type="Proteomes" id="UP000247702">
    <property type="component" value="Unassembled WGS sequence"/>
</dbReference>
<reference evidence="2 3" key="1">
    <citation type="submission" date="2017-11" db="EMBL/GenBank/DDBJ databases">
        <title>The genome of Rhizophagus clarus HR1 reveals common genetic basis of auxotrophy among arbuscular mycorrhizal fungi.</title>
        <authorList>
            <person name="Kobayashi Y."/>
        </authorList>
    </citation>
    <scope>NUCLEOTIDE SEQUENCE [LARGE SCALE GENOMIC DNA]</scope>
    <source>
        <strain evidence="2 3">HR1</strain>
    </source>
</reference>
<evidence type="ECO:0000313" key="3">
    <source>
        <dbReference type="Proteomes" id="UP000247702"/>
    </source>
</evidence>
<protein>
    <recommendedName>
        <fullName evidence="1">SAM domain-containing protein</fullName>
    </recommendedName>
</protein>
<dbReference type="Gene3D" id="1.10.150.50">
    <property type="entry name" value="Transcription Factor, Ets-1"/>
    <property type="match status" value="1"/>
</dbReference>
<dbReference type="InterPro" id="IPR001660">
    <property type="entry name" value="SAM"/>
</dbReference>
<comment type="caution">
    <text evidence="2">The sequence shown here is derived from an EMBL/GenBank/DDBJ whole genome shotgun (WGS) entry which is preliminary data.</text>
</comment>
<dbReference type="Pfam" id="PF00536">
    <property type="entry name" value="SAM_1"/>
    <property type="match status" value="1"/>
</dbReference>
<evidence type="ECO:0000259" key="1">
    <source>
        <dbReference type="SMART" id="SM00454"/>
    </source>
</evidence>
<dbReference type="SMART" id="SM00454">
    <property type="entry name" value="SAM"/>
    <property type="match status" value="1"/>
</dbReference>
<dbReference type="EMBL" id="BEXD01003446">
    <property type="protein sequence ID" value="GBC01177.1"/>
    <property type="molecule type" value="Genomic_DNA"/>
</dbReference>
<dbReference type="SUPFAM" id="SSF47769">
    <property type="entry name" value="SAM/Pointed domain"/>
    <property type="match status" value="1"/>
</dbReference>
<sequence>MLFNVADSTKVPVFPSSDLPSSDLSIVEQLNTPEKLGDFLKGRLENLDNHINTLIAQEVNGEAFLEITQVDLKNLGIPLGPAKRILKKLKEVNNFSFLSYSPTITNTYIILCFSSRQTAQKTHSHYRQVRARSPSLTVEDIDERKRLKREKGYFFILFNYQVDELTSFLFSRPDTVSRGLETNNLSVGSKPKVFFKNQHSHPIFNGRPFGNSGPPITLYSDTFVKFLNDFNNVDQIIPPDFLQWTEQLIIAASDSYIDEETRNTKIRTIFSMKLGTVIIIEYGEGRQKCKSNGTFATIRMNDLLTAYMGIFEERMKLEKVEVIPPFKEQYITEIIGLGQIYV</sequence>
<dbReference type="AlphaFoldDB" id="A0A2Z6S9D1"/>
<accession>A0A2Z6S9D1</accession>
<organism evidence="2 3">
    <name type="scientific">Rhizophagus clarus</name>
    <dbReference type="NCBI Taxonomy" id="94130"/>
    <lineage>
        <taxon>Eukaryota</taxon>
        <taxon>Fungi</taxon>
        <taxon>Fungi incertae sedis</taxon>
        <taxon>Mucoromycota</taxon>
        <taxon>Glomeromycotina</taxon>
        <taxon>Glomeromycetes</taxon>
        <taxon>Glomerales</taxon>
        <taxon>Glomeraceae</taxon>
        <taxon>Rhizophagus</taxon>
    </lineage>
</organism>
<keyword evidence="3" id="KW-1185">Reference proteome</keyword>
<evidence type="ECO:0000313" key="2">
    <source>
        <dbReference type="EMBL" id="GBC01177.1"/>
    </source>
</evidence>
<feature type="domain" description="SAM" evidence="1">
    <location>
        <begin position="28"/>
        <end position="95"/>
    </location>
</feature>
<gene>
    <name evidence="2" type="ORF">RclHR1_00410004</name>
</gene>